<dbReference type="WBParaSite" id="nRc.2.0.1.t14376-RA">
    <property type="protein sequence ID" value="nRc.2.0.1.t14376-RA"/>
    <property type="gene ID" value="nRc.2.0.1.g14376"/>
</dbReference>
<organism evidence="1 2">
    <name type="scientific">Romanomermis culicivorax</name>
    <name type="common">Nematode worm</name>
    <dbReference type="NCBI Taxonomy" id="13658"/>
    <lineage>
        <taxon>Eukaryota</taxon>
        <taxon>Metazoa</taxon>
        <taxon>Ecdysozoa</taxon>
        <taxon>Nematoda</taxon>
        <taxon>Enoplea</taxon>
        <taxon>Dorylaimia</taxon>
        <taxon>Mermithida</taxon>
        <taxon>Mermithoidea</taxon>
        <taxon>Mermithidae</taxon>
        <taxon>Romanomermis</taxon>
    </lineage>
</organism>
<evidence type="ECO:0000313" key="1">
    <source>
        <dbReference type="Proteomes" id="UP000887565"/>
    </source>
</evidence>
<name>A0A915IK18_ROMCU</name>
<accession>A0A915IK18</accession>
<protein>
    <submittedName>
        <fullName evidence="2">Uncharacterized protein</fullName>
    </submittedName>
</protein>
<dbReference type="AlphaFoldDB" id="A0A915IK18"/>
<evidence type="ECO:0000313" key="2">
    <source>
        <dbReference type="WBParaSite" id="nRc.2.0.1.t14376-RA"/>
    </source>
</evidence>
<reference evidence="2" key="1">
    <citation type="submission" date="2022-11" db="UniProtKB">
        <authorList>
            <consortium name="WormBaseParasite"/>
        </authorList>
    </citation>
    <scope>IDENTIFICATION</scope>
</reference>
<keyword evidence="1" id="KW-1185">Reference proteome</keyword>
<proteinExistence type="predicted"/>
<sequence>MVPPAEHSIYERIWQYFDGKWKSRTPCLRRYGSKNRALIAAIKNLTNDSRCQCHAYAIALYYTPCMVVVSLRSPTSSPANHMSRETTKSSVPNVKQGCSAVPLPRPLGVFKGVLSASSRCCWLASTGSDISSSDKGSFLWSSKIPLPLVSLASSCCIIINFIKICIVETVEIRWTMEVSTKKLKMMIELCEYKKRTNLTFSKLPLEEY</sequence>
<dbReference type="Proteomes" id="UP000887565">
    <property type="component" value="Unplaced"/>
</dbReference>